<protein>
    <submittedName>
        <fullName evidence="1">Uncharacterized protein</fullName>
    </submittedName>
</protein>
<dbReference type="EMBL" id="BPQO01000003">
    <property type="protein sequence ID" value="GJD87447.1"/>
    <property type="molecule type" value="Genomic_DNA"/>
</dbReference>
<name>A0AAV4ZGV5_9HYPH</name>
<sequence length="206" mass="21681">MIHVQMPAEDPIHAAIARHRAAYDAFQVAPEGTPSVEASNEYDAASDALVSTACATRFGALALLTHLRWWLADEAEFKAGHQPAYGLAEARAADLTLFLGTPLSPAMRPNGDVLAGFLPQAAPAGCLGRALPACDRRRHGAARAAPSEPLPGEGAEAALIVSARPDTAHVRAPRLLTLSGEILASFLLSRDKTVLPECGRSGRRHA</sequence>
<evidence type="ECO:0000313" key="2">
    <source>
        <dbReference type="Proteomes" id="UP001055247"/>
    </source>
</evidence>
<accession>A0AAV4ZGV5</accession>
<organism evidence="1 2">
    <name type="scientific">Methylobacterium hispanicum</name>
    <dbReference type="NCBI Taxonomy" id="270350"/>
    <lineage>
        <taxon>Bacteria</taxon>
        <taxon>Pseudomonadati</taxon>
        <taxon>Pseudomonadota</taxon>
        <taxon>Alphaproteobacteria</taxon>
        <taxon>Hyphomicrobiales</taxon>
        <taxon>Methylobacteriaceae</taxon>
        <taxon>Methylobacterium</taxon>
    </lineage>
</organism>
<gene>
    <name evidence="1" type="ORF">BHAOGJBA_0950</name>
</gene>
<reference evidence="1" key="2">
    <citation type="submission" date="2021-08" db="EMBL/GenBank/DDBJ databases">
        <authorList>
            <person name="Tani A."/>
            <person name="Ola A."/>
            <person name="Ogura Y."/>
            <person name="Katsura K."/>
            <person name="Hayashi T."/>
        </authorList>
    </citation>
    <scope>NUCLEOTIDE SEQUENCE</scope>
    <source>
        <strain evidence="1">DSM 16372</strain>
    </source>
</reference>
<evidence type="ECO:0000313" key="1">
    <source>
        <dbReference type="EMBL" id="GJD87447.1"/>
    </source>
</evidence>
<comment type="caution">
    <text evidence="1">The sequence shown here is derived from an EMBL/GenBank/DDBJ whole genome shotgun (WGS) entry which is preliminary data.</text>
</comment>
<dbReference type="AlphaFoldDB" id="A0AAV4ZGV5"/>
<keyword evidence="2" id="KW-1185">Reference proteome</keyword>
<dbReference type="Proteomes" id="UP001055247">
    <property type="component" value="Unassembled WGS sequence"/>
</dbReference>
<proteinExistence type="predicted"/>
<dbReference type="RefSeq" id="WP_066919039.1">
    <property type="nucleotide sequence ID" value="NZ_BPQO01000003.1"/>
</dbReference>
<reference evidence="1" key="1">
    <citation type="journal article" date="2016" name="Front. Microbiol.">
        <title>Genome Sequence of the Piezophilic, Mesophilic Sulfate-Reducing Bacterium Desulfovibrio indicus J2T.</title>
        <authorList>
            <person name="Cao J."/>
            <person name="Maignien L."/>
            <person name="Shao Z."/>
            <person name="Alain K."/>
            <person name="Jebbar M."/>
        </authorList>
    </citation>
    <scope>NUCLEOTIDE SEQUENCE</scope>
    <source>
        <strain evidence="1">DSM 16372</strain>
    </source>
</reference>